<feature type="domain" description="Glycoside hydrolase family 3 N-terminal" evidence="6">
    <location>
        <begin position="56"/>
        <end position="327"/>
    </location>
</feature>
<dbReference type="KEGG" id="fer:FNB15_16910"/>
<dbReference type="NCBIfam" id="NF003740">
    <property type="entry name" value="PRK05337.1"/>
    <property type="match status" value="1"/>
</dbReference>
<reference evidence="7 8" key="1">
    <citation type="submission" date="2019-07" db="EMBL/GenBank/DDBJ databases">
        <title>Genome sequencing for Ferrovibrio sp. K5.</title>
        <authorList>
            <person name="Park S.-J."/>
        </authorList>
    </citation>
    <scope>NUCLEOTIDE SEQUENCE [LARGE SCALE GENOMIC DNA]</scope>
    <source>
        <strain evidence="7 8">K5</strain>
    </source>
</reference>
<dbReference type="InterPro" id="IPR017853">
    <property type="entry name" value="GH"/>
</dbReference>
<dbReference type="PANTHER" id="PTHR30480:SF13">
    <property type="entry name" value="BETA-HEXOSAMINIDASE"/>
    <property type="match status" value="1"/>
</dbReference>
<dbReference type="InterPro" id="IPR036962">
    <property type="entry name" value="Glyco_hydro_3_N_sf"/>
</dbReference>
<dbReference type="EC" id="3.2.1.52" evidence="3"/>
<dbReference type="GO" id="GO:0004563">
    <property type="term" value="F:beta-N-acetylhexosaminidase activity"/>
    <property type="evidence" value="ECO:0007669"/>
    <property type="project" value="UniProtKB-EC"/>
</dbReference>
<accession>A0A516H4Y3</accession>
<evidence type="ECO:0000256" key="5">
    <source>
        <dbReference type="ARBA" id="ARBA00023295"/>
    </source>
</evidence>
<name>A0A516H4Y3_9PROT</name>
<dbReference type="Proteomes" id="UP000317496">
    <property type="component" value="Chromosome"/>
</dbReference>
<dbReference type="EMBL" id="CP041636">
    <property type="protein sequence ID" value="QDO98844.1"/>
    <property type="molecule type" value="Genomic_DNA"/>
</dbReference>
<evidence type="ECO:0000313" key="8">
    <source>
        <dbReference type="Proteomes" id="UP000317496"/>
    </source>
</evidence>
<dbReference type="Gene3D" id="3.20.20.300">
    <property type="entry name" value="Glycoside hydrolase, family 3, N-terminal domain"/>
    <property type="match status" value="1"/>
</dbReference>
<dbReference type="InterPro" id="IPR019800">
    <property type="entry name" value="Glyco_hydro_3_AS"/>
</dbReference>
<dbReference type="AlphaFoldDB" id="A0A516H4Y3"/>
<proteinExistence type="inferred from homology"/>
<keyword evidence="8" id="KW-1185">Reference proteome</keyword>
<evidence type="ECO:0000256" key="1">
    <source>
        <dbReference type="ARBA" id="ARBA00001231"/>
    </source>
</evidence>
<dbReference type="PANTHER" id="PTHR30480">
    <property type="entry name" value="BETA-HEXOSAMINIDASE-RELATED"/>
    <property type="match status" value="1"/>
</dbReference>
<dbReference type="SUPFAM" id="SSF51445">
    <property type="entry name" value="(Trans)glycosidases"/>
    <property type="match status" value="1"/>
</dbReference>
<evidence type="ECO:0000256" key="3">
    <source>
        <dbReference type="ARBA" id="ARBA00012663"/>
    </source>
</evidence>
<dbReference type="Pfam" id="PF00933">
    <property type="entry name" value="Glyco_hydro_3"/>
    <property type="match status" value="1"/>
</dbReference>
<evidence type="ECO:0000256" key="4">
    <source>
        <dbReference type="ARBA" id="ARBA00022801"/>
    </source>
</evidence>
<gene>
    <name evidence="7" type="primary">nagZ</name>
    <name evidence="7" type="ORF">FNB15_16910</name>
</gene>
<organism evidence="7 8">
    <name type="scientific">Ferrovibrio terrae</name>
    <dbReference type="NCBI Taxonomy" id="2594003"/>
    <lineage>
        <taxon>Bacteria</taxon>
        <taxon>Pseudomonadati</taxon>
        <taxon>Pseudomonadota</taxon>
        <taxon>Alphaproteobacteria</taxon>
        <taxon>Rhodospirillales</taxon>
        <taxon>Rhodospirillaceae</taxon>
        <taxon>Ferrovibrio</taxon>
    </lineage>
</organism>
<comment type="catalytic activity">
    <reaction evidence="1">
        <text>Hydrolysis of terminal non-reducing N-acetyl-D-hexosamine residues in N-acetyl-beta-D-hexosaminides.</text>
        <dbReference type="EC" id="3.2.1.52"/>
    </reaction>
</comment>
<dbReference type="GO" id="GO:0005975">
    <property type="term" value="P:carbohydrate metabolic process"/>
    <property type="evidence" value="ECO:0007669"/>
    <property type="project" value="InterPro"/>
</dbReference>
<dbReference type="OrthoDB" id="9786661at2"/>
<sequence length="364" mass="38870">MRRLPAARWLPRTRAASLSDVKSVDWSAYAPVVVGCAGTQLTSEERVLFGVRKPLGLILFARNISDPAQVRALINDFRGVVGNALAPVLIDQEGGRVARLKPPHWPVFPRGAAFGELYARDPALAEEAAYLNYRWIGAELAALGIDVDCAPVADLPIEGAHDVIGDRAYGRDADTVTLIAEAVMRGLAEAGVMPVIKHIPGHGRSHTDSHLALPVVDTPAEVLESSDLLPFVALRHAPWAMTAHIVYTAYDGVLPATLSPNVIKRVIRDRIGFDGVLISDDLTMKALKGSPAVTGVASLKAGCDLVLHCSGDLPEMQALLAALPAMSPEAARRVAHARAALPAPRPFTDAERLRHQALLEQATA</sequence>
<dbReference type="InterPro" id="IPR050226">
    <property type="entry name" value="NagZ_Beta-hexosaminidase"/>
</dbReference>
<dbReference type="PROSITE" id="PS00775">
    <property type="entry name" value="GLYCOSYL_HYDROL_F3"/>
    <property type="match status" value="1"/>
</dbReference>
<dbReference type="InterPro" id="IPR001764">
    <property type="entry name" value="Glyco_hydro_3_N"/>
</dbReference>
<evidence type="ECO:0000259" key="6">
    <source>
        <dbReference type="Pfam" id="PF00933"/>
    </source>
</evidence>
<protein>
    <recommendedName>
        <fullName evidence="3">beta-N-acetylhexosaminidase</fullName>
        <ecNumber evidence="3">3.2.1.52</ecNumber>
    </recommendedName>
</protein>
<evidence type="ECO:0000256" key="2">
    <source>
        <dbReference type="ARBA" id="ARBA00005336"/>
    </source>
</evidence>
<evidence type="ECO:0000313" key="7">
    <source>
        <dbReference type="EMBL" id="QDO98844.1"/>
    </source>
</evidence>
<comment type="similarity">
    <text evidence="2">Belongs to the glycosyl hydrolase 3 family.</text>
</comment>
<keyword evidence="4 7" id="KW-0378">Hydrolase</keyword>
<dbReference type="GO" id="GO:0009254">
    <property type="term" value="P:peptidoglycan turnover"/>
    <property type="evidence" value="ECO:0007669"/>
    <property type="project" value="TreeGrafter"/>
</dbReference>
<keyword evidence="5 7" id="KW-0326">Glycosidase</keyword>